<proteinExistence type="predicted"/>
<reference evidence="2" key="1">
    <citation type="journal article" date="2019" name="Int. J. Syst. Evol. Microbiol.">
        <title>The Global Catalogue of Microorganisms (GCM) 10K type strain sequencing project: providing services to taxonomists for standard genome sequencing and annotation.</title>
        <authorList>
            <consortium name="The Broad Institute Genomics Platform"/>
            <consortium name="The Broad Institute Genome Sequencing Center for Infectious Disease"/>
            <person name="Wu L."/>
            <person name="Ma J."/>
        </authorList>
    </citation>
    <scope>NUCLEOTIDE SEQUENCE [LARGE SCALE GENOMIC DNA]</scope>
    <source>
        <strain evidence="2">JCM 3296</strain>
    </source>
</reference>
<dbReference type="Proteomes" id="UP000649573">
    <property type="component" value="Unassembled WGS sequence"/>
</dbReference>
<keyword evidence="2" id="KW-1185">Reference proteome</keyword>
<protein>
    <submittedName>
        <fullName evidence="1">Uncharacterized protein</fullName>
    </submittedName>
</protein>
<sequence length="65" mass="7165">MSLWTPPGADLSEFAAPEPDPRMVRFGGGFDQDGQPRPLTYRRLKECADSWVITSATPEGPAQCR</sequence>
<name>A0ABQ2UNR2_9PSEU</name>
<evidence type="ECO:0000313" key="1">
    <source>
        <dbReference type="EMBL" id="GGU46777.1"/>
    </source>
</evidence>
<evidence type="ECO:0000313" key="2">
    <source>
        <dbReference type="Proteomes" id="UP000649573"/>
    </source>
</evidence>
<organism evidence="1 2">
    <name type="scientific">Lentzea flava</name>
    <dbReference type="NCBI Taxonomy" id="103732"/>
    <lineage>
        <taxon>Bacteria</taxon>
        <taxon>Bacillati</taxon>
        <taxon>Actinomycetota</taxon>
        <taxon>Actinomycetes</taxon>
        <taxon>Pseudonocardiales</taxon>
        <taxon>Pseudonocardiaceae</taxon>
        <taxon>Lentzea</taxon>
    </lineage>
</organism>
<comment type="caution">
    <text evidence="1">The sequence shown here is derived from an EMBL/GenBank/DDBJ whole genome shotgun (WGS) entry which is preliminary data.</text>
</comment>
<dbReference type="EMBL" id="BMRE01000019">
    <property type="protein sequence ID" value="GGU46777.1"/>
    <property type="molecule type" value="Genomic_DNA"/>
</dbReference>
<accession>A0ABQ2UNR2</accession>
<gene>
    <name evidence="1" type="ORF">GCM10010178_43990</name>
</gene>